<dbReference type="InterPro" id="IPR012505">
    <property type="entry name" value="YbbR"/>
</dbReference>
<dbReference type="STRING" id="209880.SAMN02910343_00259"/>
<dbReference type="Proteomes" id="UP000199689">
    <property type="component" value="Unassembled WGS sequence"/>
</dbReference>
<accession>A0A1G5V2R6</accession>
<dbReference type="EMBL" id="FMXA01000004">
    <property type="protein sequence ID" value="SDA39285.1"/>
    <property type="molecule type" value="Genomic_DNA"/>
</dbReference>
<dbReference type="Gene3D" id="2.170.120.30">
    <property type="match status" value="1"/>
</dbReference>
<dbReference type="OrthoDB" id="9814149at2"/>
<organism evidence="1 2">
    <name type="scientific">Allisonella histaminiformans</name>
    <dbReference type="NCBI Taxonomy" id="209880"/>
    <lineage>
        <taxon>Bacteria</taxon>
        <taxon>Bacillati</taxon>
        <taxon>Bacillota</taxon>
        <taxon>Negativicutes</taxon>
        <taxon>Veillonellales</taxon>
        <taxon>Veillonellaceae</taxon>
        <taxon>Allisonella</taxon>
    </lineage>
</organism>
<proteinExistence type="predicted"/>
<evidence type="ECO:0000313" key="1">
    <source>
        <dbReference type="EMBL" id="SDA39285.1"/>
    </source>
</evidence>
<gene>
    <name evidence="1" type="ORF">SAMN02910343_00259</name>
</gene>
<dbReference type="Pfam" id="PF07949">
    <property type="entry name" value="YbbR"/>
    <property type="match status" value="3"/>
</dbReference>
<dbReference type="Gene3D" id="2.170.120.40">
    <property type="entry name" value="YbbR-like domain"/>
    <property type="match status" value="2"/>
</dbReference>
<name>A0A1G5V2R6_9FIRM</name>
<dbReference type="InterPro" id="IPR053154">
    <property type="entry name" value="c-di-AMP_regulator"/>
</dbReference>
<sequence length="309" mass="33185">MKITKLHWWLPKILCFIAACALWVYVMNEQNPQVENTYTVPVEVRNLDRSLVAVDLPEKVKIVVRMSRSEMINTRSDDIKAYVDLTRADAGNVKGVPIQVVLPSSDETVVSIDPKSVDIRVEPYAVKSLPVTVYFFGTPTESFTPSVQQVTPDTITIAGSRSQVAKASKAVVSVNVANKTESFTEFETVNVLDASGRAVKGLQIMPVQVQLAIGVTEDKRTASLPLVVNTTGTPALGYSVHRVVSSPAMATVTAPVSLFASLKEINLPPVDVSGANASVQRDVTIPIPENATISPATASVSVEIGPSSR</sequence>
<protein>
    <submittedName>
        <fullName evidence="1">YbbR domain-containing protein</fullName>
    </submittedName>
</protein>
<keyword evidence="2" id="KW-1185">Reference proteome</keyword>
<evidence type="ECO:0000313" key="2">
    <source>
        <dbReference type="Proteomes" id="UP000199689"/>
    </source>
</evidence>
<dbReference type="PANTHER" id="PTHR37804">
    <property type="entry name" value="CDAA REGULATORY PROTEIN CDAR"/>
    <property type="match status" value="1"/>
</dbReference>
<dbReference type="AlphaFoldDB" id="A0A1G5V2R6"/>
<reference evidence="1 2" key="1">
    <citation type="submission" date="2016-10" db="EMBL/GenBank/DDBJ databases">
        <authorList>
            <person name="de Groot N.N."/>
        </authorList>
    </citation>
    <scope>NUCLEOTIDE SEQUENCE [LARGE SCALE GENOMIC DNA]</scope>
    <source>
        <strain evidence="1 2">DSM 15230</strain>
    </source>
</reference>
<dbReference type="CDD" id="cd20206">
    <property type="entry name" value="YbbR"/>
    <property type="match status" value="1"/>
</dbReference>
<dbReference type="PANTHER" id="PTHR37804:SF1">
    <property type="entry name" value="CDAA REGULATORY PROTEIN CDAR"/>
    <property type="match status" value="1"/>
</dbReference>